<reference evidence="2 3" key="1">
    <citation type="submission" date="2019-09" db="EMBL/GenBank/DDBJ databases">
        <title>Draft genome of the ectomycorrhizal ascomycete Sphaerosporella brunnea.</title>
        <authorList>
            <consortium name="DOE Joint Genome Institute"/>
            <person name="Benucci G.M."/>
            <person name="Marozzi G."/>
            <person name="Antonielli L."/>
            <person name="Sanchez S."/>
            <person name="Marco P."/>
            <person name="Wang X."/>
            <person name="Falini L.B."/>
            <person name="Barry K."/>
            <person name="Haridas S."/>
            <person name="Lipzen A."/>
            <person name="Labutti K."/>
            <person name="Grigoriev I.V."/>
            <person name="Murat C."/>
            <person name="Martin F."/>
            <person name="Albertini E."/>
            <person name="Donnini D."/>
            <person name="Bonito G."/>
        </authorList>
    </citation>
    <scope>NUCLEOTIDE SEQUENCE [LARGE SCALE GENOMIC DNA]</scope>
    <source>
        <strain evidence="2 3">Sb_GMNB300</strain>
    </source>
</reference>
<dbReference type="AlphaFoldDB" id="A0A5J5EK65"/>
<comment type="caution">
    <text evidence="2">The sequence shown here is derived from an EMBL/GenBank/DDBJ whole genome shotgun (WGS) entry which is preliminary data.</text>
</comment>
<keyword evidence="3" id="KW-1185">Reference proteome</keyword>
<gene>
    <name evidence="2" type="ORF">FN846DRAFT_893819</name>
</gene>
<feature type="compositionally biased region" description="Basic residues" evidence="1">
    <location>
        <begin position="110"/>
        <end position="123"/>
    </location>
</feature>
<evidence type="ECO:0000313" key="2">
    <source>
        <dbReference type="EMBL" id="KAA8895810.1"/>
    </source>
</evidence>
<protein>
    <submittedName>
        <fullName evidence="2">Uncharacterized protein</fullName>
    </submittedName>
</protein>
<evidence type="ECO:0000256" key="1">
    <source>
        <dbReference type="SAM" id="MobiDB-lite"/>
    </source>
</evidence>
<sequence>MAARFQAAPSSAEGSQTAPCLVEGFQAASSLSEGFQAAPSSAEDEIEALYKKMADTHYRAAGARTLSGLKNSSFDAFLYKRRIIFRERVQTEASGIEVNSDPDSQQPVRPAKRQKTQAGRRHSAGPTPTEQAKHLVRCCHCSKTEGPYNAEYTTTSAWKRHVELHRGIPAEEPTERQIIKEIRKEFGQASNPWTKATM</sequence>
<dbReference type="EMBL" id="VXIS01000243">
    <property type="protein sequence ID" value="KAA8895810.1"/>
    <property type="molecule type" value="Genomic_DNA"/>
</dbReference>
<organism evidence="2 3">
    <name type="scientific">Sphaerosporella brunnea</name>
    <dbReference type="NCBI Taxonomy" id="1250544"/>
    <lineage>
        <taxon>Eukaryota</taxon>
        <taxon>Fungi</taxon>
        <taxon>Dikarya</taxon>
        <taxon>Ascomycota</taxon>
        <taxon>Pezizomycotina</taxon>
        <taxon>Pezizomycetes</taxon>
        <taxon>Pezizales</taxon>
        <taxon>Pyronemataceae</taxon>
        <taxon>Sphaerosporella</taxon>
    </lineage>
</organism>
<accession>A0A5J5EK65</accession>
<dbReference type="InParanoid" id="A0A5J5EK65"/>
<dbReference type="Proteomes" id="UP000326924">
    <property type="component" value="Unassembled WGS sequence"/>
</dbReference>
<name>A0A5J5EK65_9PEZI</name>
<feature type="region of interest" description="Disordered" evidence="1">
    <location>
        <begin position="93"/>
        <end position="131"/>
    </location>
</feature>
<proteinExistence type="predicted"/>
<evidence type="ECO:0000313" key="3">
    <source>
        <dbReference type="Proteomes" id="UP000326924"/>
    </source>
</evidence>